<evidence type="ECO:0000313" key="2">
    <source>
        <dbReference type="Proteomes" id="UP000774000"/>
    </source>
</evidence>
<dbReference type="Pfam" id="PF00702">
    <property type="entry name" value="Hydrolase"/>
    <property type="match status" value="1"/>
</dbReference>
<dbReference type="SFLD" id="SFLDG01129">
    <property type="entry name" value="C1.5:_HAD__Beta-PGM__Phosphata"/>
    <property type="match status" value="1"/>
</dbReference>
<reference evidence="1" key="1">
    <citation type="submission" date="2021-01" db="EMBL/GenBank/DDBJ databases">
        <title>Genomic Encyclopedia of Type Strains, Phase IV (KMG-IV): sequencing the most valuable type-strain genomes for metagenomic binning, comparative biology and taxonomic classification.</title>
        <authorList>
            <person name="Goeker M."/>
        </authorList>
    </citation>
    <scope>NUCLEOTIDE SEQUENCE</scope>
    <source>
        <strain evidence="1">DSM 23230</strain>
    </source>
</reference>
<dbReference type="Gene3D" id="3.40.50.1000">
    <property type="entry name" value="HAD superfamily/HAD-like"/>
    <property type="match status" value="1"/>
</dbReference>
<dbReference type="InterPro" id="IPR051828">
    <property type="entry name" value="HAD-like_hydrolase_domain"/>
</dbReference>
<accession>A0A939BQD4</accession>
<organism evidence="1 2">
    <name type="scientific">Halanaerobacter jeridensis</name>
    <dbReference type="NCBI Taxonomy" id="706427"/>
    <lineage>
        <taxon>Bacteria</taxon>
        <taxon>Bacillati</taxon>
        <taxon>Bacillota</taxon>
        <taxon>Clostridia</taxon>
        <taxon>Halanaerobiales</taxon>
        <taxon>Halobacteroidaceae</taxon>
        <taxon>Halanaerobacter</taxon>
    </lineage>
</organism>
<dbReference type="SUPFAM" id="SSF56784">
    <property type="entry name" value="HAD-like"/>
    <property type="match status" value="1"/>
</dbReference>
<evidence type="ECO:0000313" key="1">
    <source>
        <dbReference type="EMBL" id="MBM7558172.1"/>
    </source>
</evidence>
<dbReference type="PANTHER" id="PTHR46191">
    <property type="match status" value="1"/>
</dbReference>
<dbReference type="Gene3D" id="1.10.150.720">
    <property type="entry name" value="Haloacid dehalogenase-like hydrolase"/>
    <property type="match status" value="1"/>
</dbReference>
<dbReference type="InterPro" id="IPR023214">
    <property type="entry name" value="HAD_sf"/>
</dbReference>
<dbReference type="InterPro" id="IPR044924">
    <property type="entry name" value="HAD-SF_hydro_IA_REG-2-like_cap"/>
</dbReference>
<comment type="caution">
    <text evidence="1">The sequence shown here is derived from an EMBL/GenBank/DDBJ whole genome shotgun (WGS) entry which is preliminary data.</text>
</comment>
<dbReference type="InterPro" id="IPR036412">
    <property type="entry name" value="HAD-like_sf"/>
</dbReference>
<dbReference type="SFLD" id="SFLDS00003">
    <property type="entry name" value="Haloacid_Dehalogenase"/>
    <property type="match status" value="1"/>
</dbReference>
<dbReference type="GO" id="GO:0016787">
    <property type="term" value="F:hydrolase activity"/>
    <property type="evidence" value="ECO:0007669"/>
    <property type="project" value="UniProtKB-KW"/>
</dbReference>
<dbReference type="InterPro" id="IPR006439">
    <property type="entry name" value="HAD-SF_hydro_IA"/>
</dbReference>
<dbReference type="RefSeq" id="WP_204703203.1">
    <property type="nucleotide sequence ID" value="NZ_JAFBDQ010000031.1"/>
</dbReference>
<sequence length="236" mass="26955">MGNNSTIFWDFDGTLAYREGMWSGALLEALEKKGINHDLNRKDFKPYLSSGYPWHTPEEDHLHLSTSEEWWNVIENIFIQAYIGLGINSKKAEELAKLAHELYIDPESFDLYDDTLKTLKKLKEKNWNNIILSNHVPELNEIVKGLGLDKYVTDCISSGRVGYEKPHSEIFRIALSTANNPERVWMIGDSIKADVKGANNLGIPAILVHKEGKNEVKYQANNLVEVREIIKENSKK</sequence>
<dbReference type="PRINTS" id="PR00413">
    <property type="entry name" value="HADHALOGNASE"/>
</dbReference>
<dbReference type="Proteomes" id="UP000774000">
    <property type="component" value="Unassembled WGS sequence"/>
</dbReference>
<dbReference type="NCBIfam" id="TIGR01549">
    <property type="entry name" value="HAD-SF-IA-v1"/>
    <property type="match status" value="1"/>
</dbReference>
<dbReference type="PANTHER" id="PTHR46191:SF2">
    <property type="entry name" value="HALOACID DEHALOGENASE-LIKE HYDROLASE DOMAIN-CONTAINING PROTEIN 3"/>
    <property type="match status" value="1"/>
</dbReference>
<proteinExistence type="predicted"/>
<dbReference type="EMBL" id="JAFBDQ010000031">
    <property type="protein sequence ID" value="MBM7558172.1"/>
    <property type="molecule type" value="Genomic_DNA"/>
</dbReference>
<protein>
    <submittedName>
        <fullName evidence="1">Hydrolase of the HAD superfamily</fullName>
    </submittedName>
</protein>
<name>A0A939BQD4_9FIRM</name>
<keyword evidence="2" id="KW-1185">Reference proteome</keyword>
<gene>
    <name evidence="1" type="ORF">JOC47_003042</name>
</gene>
<keyword evidence="1" id="KW-0378">Hydrolase</keyword>
<dbReference type="AlphaFoldDB" id="A0A939BQD4"/>